<evidence type="ECO:0000256" key="1">
    <source>
        <dbReference type="SAM" id="Coils"/>
    </source>
</evidence>
<reference evidence="3" key="2">
    <citation type="submission" date="2015-07" db="EMBL/GenBank/DDBJ databases">
        <title>Contrasting host-pathogen interactions and genome evolution in two generalist and specialist microsporidian pathogens of mosquitoes.</title>
        <authorList>
            <consortium name="The Broad Institute Genomics Platform"/>
            <consortium name="The Broad Institute Genome Sequencing Center for Infectious Disease"/>
            <person name="Cuomo C.A."/>
            <person name="Sanscrainte N.D."/>
            <person name="Goldberg J.M."/>
            <person name="Heiman D."/>
            <person name="Young S."/>
            <person name="Zeng Q."/>
            <person name="Becnel J.J."/>
            <person name="Birren B.W."/>
        </authorList>
    </citation>
    <scope>NUCLEOTIDE SEQUENCE [LARGE SCALE GENOMIC DNA]</scope>
    <source>
        <strain evidence="3">USNM 41457</strain>
    </source>
</reference>
<accession>J9D1P4</accession>
<evidence type="ECO:0000313" key="3">
    <source>
        <dbReference type="Proteomes" id="UP000003163"/>
    </source>
</evidence>
<dbReference type="InParanoid" id="J9D1P4"/>
<dbReference type="EMBL" id="AFBI03000147">
    <property type="protein sequence ID" value="EJW01499.1"/>
    <property type="molecule type" value="Genomic_DNA"/>
</dbReference>
<dbReference type="AlphaFoldDB" id="J9D1P4"/>
<proteinExistence type="predicted"/>
<keyword evidence="3" id="KW-1185">Reference proteome</keyword>
<dbReference type="HOGENOM" id="CLU_2277452_0_0_1"/>
<evidence type="ECO:0000313" key="2">
    <source>
        <dbReference type="EMBL" id="EJW01499.1"/>
    </source>
</evidence>
<organism evidence="2 3">
    <name type="scientific">Edhazardia aedis (strain USNM 41457)</name>
    <name type="common">Microsporidian parasite</name>
    <dbReference type="NCBI Taxonomy" id="1003232"/>
    <lineage>
        <taxon>Eukaryota</taxon>
        <taxon>Fungi</taxon>
        <taxon>Fungi incertae sedis</taxon>
        <taxon>Microsporidia</taxon>
        <taxon>Edhazardia</taxon>
    </lineage>
</organism>
<gene>
    <name evidence="2" type="ORF">EDEG_03923</name>
</gene>
<dbReference type="VEuPathDB" id="MicrosporidiaDB:EDEG_03923"/>
<sequence length="102" mass="12243">MSLSEPIEEIIEFMKILKTGYTINNNELTKIKQKYEEILEKKDVEELMRFIHEEILIKLNEEIKTILEEKKTQNSKNKILEIYKRISKEKFNLACTTGQNFF</sequence>
<reference evidence="2 3" key="1">
    <citation type="submission" date="2011-08" db="EMBL/GenBank/DDBJ databases">
        <authorList>
            <person name="Liu Z.J."/>
            <person name="Shi F.L."/>
            <person name="Lu J.Q."/>
            <person name="Li M."/>
            <person name="Wang Z.L."/>
        </authorList>
    </citation>
    <scope>NUCLEOTIDE SEQUENCE [LARGE SCALE GENOMIC DNA]</scope>
    <source>
        <strain evidence="2 3">USNM 41457</strain>
    </source>
</reference>
<name>J9D1P4_EDHAE</name>
<comment type="caution">
    <text evidence="2">The sequence shown here is derived from an EMBL/GenBank/DDBJ whole genome shotgun (WGS) entry which is preliminary data.</text>
</comment>
<keyword evidence="1" id="KW-0175">Coiled coil</keyword>
<dbReference type="Proteomes" id="UP000003163">
    <property type="component" value="Unassembled WGS sequence"/>
</dbReference>
<feature type="coiled-coil region" evidence="1">
    <location>
        <begin position="25"/>
        <end position="76"/>
    </location>
</feature>
<protein>
    <submittedName>
        <fullName evidence="2">Uncharacterized protein</fullName>
    </submittedName>
</protein>